<sequence length="165" mass="19967">MELTLKSTPEKYKKMVDELLPPLLELLQRLTFLEEEIYERNKELDAEKRLLKIPSHQIHPEWKELMDEYHQRYLALIEDHVSEKCFSKGSRNSYGHPSEYSYLRGEDFFVQFTMRKGDLATVILYYEEALEMKHKFVLRLIDGKWLIDEKFYGFGDEKTWYVDML</sequence>
<comment type="caution">
    <text evidence="1">The sequence shown here is derived from an EMBL/GenBank/DDBJ whole genome shotgun (WGS) entry which is preliminary data.</text>
</comment>
<dbReference type="EMBL" id="RJNK01000001">
    <property type="protein sequence ID" value="RSI66373.1"/>
    <property type="molecule type" value="Genomic_DNA"/>
</dbReference>
<dbReference type="Proteomes" id="UP000272252">
    <property type="component" value="Unassembled WGS sequence"/>
</dbReference>
<reference evidence="1 2" key="1">
    <citation type="submission" date="2018-11" db="EMBL/GenBank/DDBJ databases">
        <title>Species Designations Belie Phenotypic and Genotypic Heterogeneity in Oral Streptococci.</title>
        <authorList>
            <person name="Velsko I."/>
        </authorList>
    </citation>
    <scope>NUCLEOTIDE SEQUENCE [LARGE SCALE GENOMIC DNA]</scope>
    <source>
        <strain evidence="1 2">BCC59</strain>
    </source>
</reference>
<dbReference type="AlphaFoldDB" id="A0A3R9J2E3"/>
<gene>
    <name evidence="1" type="ORF">D8862_01245</name>
</gene>
<evidence type="ECO:0000313" key="1">
    <source>
        <dbReference type="EMBL" id="RSI66373.1"/>
    </source>
</evidence>
<proteinExistence type="predicted"/>
<accession>A0A3R9J2E3</accession>
<organism evidence="1 2">
    <name type="scientific">Streptococcus oralis</name>
    <dbReference type="NCBI Taxonomy" id="1303"/>
    <lineage>
        <taxon>Bacteria</taxon>
        <taxon>Bacillati</taxon>
        <taxon>Bacillota</taxon>
        <taxon>Bacilli</taxon>
        <taxon>Lactobacillales</taxon>
        <taxon>Streptococcaceae</taxon>
        <taxon>Streptococcus</taxon>
    </lineage>
</organism>
<evidence type="ECO:0008006" key="3">
    <source>
        <dbReference type="Google" id="ProtNLM"/>
    </source>
</evidence>
<dbReference type="OrthoDB" id="2219119at2"/>
<name>A0A3R9J2E3_STROR</name>
<protein>
    <recommendedName>
        <fullName evidence="3">NTF2 fold immunity protein domain-containing protein</fullName>
    </recommendedName>
</protein>
<evidence type="ECO:0000313" key="2">
    <source>
        <dbReference type="Proteomes" id="UP000272252"/>
    </source>
</evidence>